<evidence type="ECO:0000256" key="12">
    <source>
        <dbReference type="ARBA" id="ARBA00047984"/>
    </source>
</evidence>
<dbReference type="SUPFAM" id="SSF52540">
    <property type="entry name" value="P-loop containing nucleoside triphosphate hydrolases"/>
    <property type="match status" value="2"/>
</dbReference>
<dbReference type="Pfam" id="PF00271">
    <property type="entry name" value="Helicase_C"/>
    <property type="match status" value="1"/>
</dbReference>
<dbReference type="EMBL" id="VXIS01000056">
    <property type="protein sequence ID" value="KAA8909572.1"/>
    <property type="molecule type" value="Genomic_DNA"/>
</dbReference>
<dbReference type="GO" id="GO:0003724">
    <property type="term" value="F:RNA helicase activity"/>
    <property type="evidence" value="ECO:0007669"/>
    <property type="project" value="UniProtKB-EC"/>
</dbReference>
<dbReference type="InterPro" id="IPR014014">
    <property type="entry name" value="RNA_helicase_DEAD_Q_motif"/>
</dbReference>
<keyword evidence="7 18" id="KW-0378">Hydrolase</keyword>
<dbReference type="Pfam" id="PF08147">
    <property type="entry name" value="DBP10CT"/>
    <property type="match status" value="1"/>
</dbReference>
<feature type="region of interest" description="Disordered" evidence="14">
    <location>
        <begin position="24"/>
        <end position="44"/>
    </location>
</feature>
<dbReference type="InterPro" id="IPR014001">
    <property type="entry name" value="Helicase_ATP-bd"/>
</dbReference>
<dbReference type="OrthoDB" id="10261375at2759"/>
<evidence type="ECO:0000259" key="16">
    <source>
        <dbReference type="PROSITE" id="PS51194"/>
    </source>
</evidence>
<feature type="compositionally biased region" description="Basic residues" evidence="14">
    <location>
        <begin position="842"/>
        <end position="862"/>
    </location>
</feature>
<evidence type="ECO:0000259" key="17">
    <source>
        <dbReference type="PROSITE" id="PS51195"/>
    </source>
</evidence>
<feature type="short sequence motif" description="Q motif" evidence="13">
    <location>
        <begin position="93"/>
        <end position="121"/>
    </location>
</feature>
<dbReference type="GO" id="GO:0005829">
    <property type="term" value="C:cytosol"/>
    <property type="evidence" value="ECO:0007669"/>
    <property type="project" value="TreeGrafter"/>
</dbReference>
<keyword evidence="5" id="KW-0690">Ribosome biogenesis</keyword>
<dbReference type="SMART" id="SM00490">
    <property type="entry name" value="HELICc"/>
    <property type="match status" value="1"/>
</dbReference>
<dbReference type="CDD" id="cd18787">
    <property type="entry name" value="SF2_C_DEAD"/>
    <property type="match status" value="1"/>
</dbReference>
<evidence type="ECO:0000256" key="9">
    <source>
        <dbReference type="ARBA" id="ARBA00022840"/>
    </source>
</evidence>
<evidence type="ECO:0000256" key="8">
    <source>
        <dbReference type="ARBA" id="ARBA00022806"/>
    </source>
</evidence>
<evidence type="ECO:0000256" key="11">
    <source>
        <dbReference type="ARBA" id="ARBA00023242"/>
    </source>
</evidence>
<name>A0A5J5F1K5_9PEZI</name>
<dbReference type="PANTHER" id="PTHR47959:SF8">
    <property type="entry name" value="RNA HELICASE"/>
    <property type="match status" value="1"/>
</dbReference>
<dbReference type="SMART" id="SM00487">
    <property type="entry name" value="DEXDc"/>
    <property type="match status" value="1"/>
</dbReference>
<evidence type="ECO:0000256" key="14">
    <source>
        <dbReference type="SAM" id="MobiDB-lite"/>
    </source>
</evidence>
<feature type="region of interest" description="Disordered" evidence="14">
    <location>
        <begin position="753"/>
        <end position="862"/>
    </location>
</feature>
<dbReference type="SMART" id="SM01123">
    <property type="entry name" value="DBP10CT"/>
    <property type="match status" value="1"/>
</dbReference>
<evidence type="ECO:0000256" key="6">
    <source>
        <dbReference type="ARBA" id="ARBA00022741"/>
    </source>
</evidence>
<gene>
    <name evidence="18" type="ORF">FN846DRAFT_776175</name>
</gene>
<dbReference type="Pfam" id="PF00270">
    <property type="entry name" value="DEAD"/>
    <property type="match status" value="1"/>
</dbReference>
<sequence>MPLRESSPAESEFELDISNALADTDFLSGDDDNDTSPGLGVRAPKSKAKEILNVDDILEGSGNDDSGGEEAFIAAQQAAHNRKASTVKGKKGGGFQAMGLGANLRKAIARKGFSVPTPIQRKTIPLVLDGLDVVGMARTGSGKTAAFVIPMIEKLKAHSAKVGARAIILSPSRELALQTLKVVKDFGKGADLTSVLLVGGDSLEDQFGFLASNPDVIIATPGRFLHLLVEMELDLKSVQYIVFDEADRLFEMGFASQLTEILHALPSTRQTLLFSATLPKALTDSSEKEGVLIHLLKNDKEGNIKDKEASSHSTIVFAATKHHVEYLANLIRRAGYPVSYVYGALDQVARRQQVARFRSGETQILVVTDVAARGIDIPILANVINYDFPPQPKVFVHRVGRTARAGRRGWAYSMVRAEDAPYLIDLQLFLGRKIVFGKENDTKSRQGFNFAQDVIVGTLQRDLVERAVEAVNKLLSDDSDLNALKNVSVRAEKQYNRSRPSASSESVKRAKEVVANKGWTTLNPLFVDEVDTLEVERAKMLARVSNFRPPETIFEVGQRGLNRSEAANIMRKRREKITIDPTNRRGRVASDNEDSDSEDEGRPADQAEKGNDSDVDMSEASDDELAATFTKPASTKSKKSKSKKTSFEDPEHFMSYNPSTSLAEDRGYSITGGAASFTEAARSAQMDLASDEKKGFAEAHKVRGVRWDKKAKKYVARANDEDGSKGGKMIIGESGQKIAASFKSGRFQAWKNAHRIERMPRTGELESNSNTRLPGGANGAPMGGKLRGKMYHKSTAAPKRPDKFRDDYEVRKKRFAEAKEKGLVQDKRIKSELKSNNEIHKGRQLKQKRREKNNRPSKRRKL</sequence>
<feature type="compositionally biased region" description="Acidic residues" evidence="14">
    <location>
        <begin position="613"/>
        <end position="625"/>
    </location>
</feature>
<keyword evidence="8" id="KW-0347">Helicase</keyword>
<dbReference type="PROSITE" id="PS51192">
    <property type="entry name" value="HELICASE_ATP_BIND_1"/>
    <property type="match status" value="1"/>
</dbReference>
<reference evidence="18 19" key="1">
    <citation type="submission" date="2019-09" db="EMBL/GenBank/DDBJ databases">
        <title>Draft genome of the ectomycorrhizal ascomycete Sphaerosporella brunnea.</title>
        <authorList>
            <consortium name="DOE Joint Genome Institute"/>
            <person name="Benucci G.M."/>
            <person name="Marozzi G."/>
            <person name="Antonielli L."/>
            <person name="Sanchez S."/>
            <person name="Marco P."/>
            <person name="Wang X."/>
            <person name="Falini L.B."/>
            <person name="Barry K."/>
            <person name="Haridas S."/>
            <person name="Lipzen A."/>
            <person name="Labutti K."/>
            <person name="Grigoriev I.V."/>
            <person name="Murat C."/>
            <person name="Martin F."/>
            <person name="Albertini E."/>
            <person name="Donnini D."/>
            <person name="Bonito G."/>
        </authorList>
    </citation>
    <scope>NUCLEOTIDE SEQUENCE [LARGE SCALE GENOMIC DNA]</scope>
    <source>
        <strain evidence="18 19">Sb_GMNB300</strain>
    </source>
</reference>
<dbReference type="InterPro" id="IPR033517">
    <property type="entry name" value="DDX54/DBP10_DEAD-box_helicase"/>
</dbReference>
<dbReference type="PROSITE" id="PS00039">
    <property type="entry name" value="DEAD_ATP_HELICASE"/>
    <property type="match status" value="1"/>
</dbReference>
<dbReference type="InParanoid" id="A0A5J5F1K5"/>
<keyword evidence="6" id="KW-0547">Nucleotide-binding</keyword>
<dbReference type="InterPro" id="IPR012541">
    <property type="entry name" value="DBP10_C"/>
</dbReference>
<evidence type="ECO:0000256" key="5">
    <source>
        <dbReference type="ARBA" id="ARBA00022517"/>
    </source>
</evidence>
<evidence type="ECO:0000259" key="15">
    <source>
        <dbReference type="PROSITE" id="PS51192"/>
    </source>
</evidence>
<keyword evidence="19" id="KW-1185">Reference proteome</keyword>
<feature type="compositionally biased region" description="Basic and acidic residues" evidence="14">
    <location>
        <begin position="799"/>
        <end position="841"/>
    </location>
</feature>
<feature type="domain" description="Helicase ATP-binding" evidence="15">
    <location>
        <begin position="124"/>
        <end position="296"/>
    </location>
</feature>
<comment type="catalytic activity">
    <reaction evidence="12">
        <text>ATP + H2O = ADP + phosphate + H(+)</text>
        <dbReference type="Rhea" id="RHEA:13065"/>
        <dbReference type="ChEBI" id="CHEBI:15377"/>
        <dbReference type="ChEBI" id="CHEBI:15378"/>
        <dbReference type="ChEBI" id="CHEBI:30616"/>
        <dbReference type="ChEBI" id="CHEBI:43474"/>
        <dbReference type="ChEBI" id="CHEBI:456216"/>
        <dbReference type="EC" id="3.6.4.13"/>
    </reaction>
</comment>
<dbReference type="GO" id="GO:0010467">
    <property type="term" value="P:gene expression"/>
    <property type="evidence" value="ECO:0007669"/>
    <property type="project" value="UniProtKB-ARBA"/>
</dbReference>
<proteinExistence type="inferred from homology"/>
<feature type="compositionally biased region" description="Basic and acidic residues" evidence="14">
    <location>
        <begin position="754"/>
        <end position="764"/>
    </location>
</feature>
<accession>A0A5J5F1K5</accession>
<dbReference type="EC" id="3.6.4.13" evidence="4"/>
<evidence type="ECO:0000256" key="7">
    <source>
        <dbReference type="ARBA" id="ARBA00022801"/>
    </source>
</evidence>
<evidence type="ECO:0000313" key="18">
    <source>
        <dbReference type="EMBL" id="KAA8909572.1"/>
    </source>
</evidence>
<evidence type="ECO:0000256" key="13">
    <source>
        <dbReference type="PROSITE-ProRule" id="PRU00552"/>
    </source>
</evidence>
<evidence type="ECO:0000256" key="2">
    <source>
        <dbReference type="ARBA" id="ARBA00004123"/>
    </source>
</evidence>
<feature type="domain" description="Helicase C-terminal" evidence="16">
    <location>
        <begin position="291"/>
        <end position="446"/>
    </location>
</feature>
<dbReference type="InterPro" id="IPR050079">
    <property type="entry name" value="DEAD_box_RNA_helicase"/>
</dbReference>
<organism evidence="18 19">
    <name type="scientific">Sphaerosporella brunnea</name>
    <dbReference type="NCBI Taxonomy" id="1250544"/>
    <lineage>
        <taxon>Eukaryota</taxon>
        <taxon>Fungi</taxon>
        <taxon>Dikarya</taxon>
        <taxon>Ascomycota</taxon>
        <taxon>Pezizomycotina</taxon>
        <taxon>Pezizomycetes</taxon>
        <taxon>Pezizales</taxon>
        <taxon>Pyronemataceae</taxon>
        <taxon>Sphaerosporella</taxon>
    </lineage>
</organism>
<dbReference type="Proteomes" id="UP000326924">
    <property type="component" value="Unassembled WGS sequence"/>
</dbReference>
<dbReference type="GO" id="GO:0003723">
    <property type="term" value="F:RNA binding"/>
    <property type="evidence" value="ECO:0007669"/>
    <property type="project" value="UniProtKB-KW"/>
</dbReference>
<dbReference type="PROSITE" id="PS51194">
    <property type="entry name" value="HELICASE_CTER"/>
    <property type="match status" value="1"/>
</dbReference>
<dbReference type="InterPro" id="IPR011545">
    <property type="entry name" value="DEAD/DEAH_box_helicase_dom"/>
</dbReference>
<dbReference type="InterPro" id="IPR000629">
    <property type="entry name" value="RNA-helicase_DEAD-box_CS"/>
</dbReference>
<evidence type="ECO:0000256" key="3">
    <source>
        <dbReference type="ARBA" id="ARBA00010379"/>
    </source>
</evidence>
<dbReference type="CDD" id="cd17959">
    <property type="entry name" value="DEADc_DDX54"/>
    <property type="match status" value="1"/>
</dbReference>
<dbReference type="GO" id="GO:0005730">
    <property type="term" value="C:nucleolus"/>
    <property type="evidence" value="ECO:0007669"/>
    <property type="project" value="UniProtKB-SubCell"/>
</dbReference>
<dbReference type="FunCoup" id="A0A5J5F1K5">
    <property type="interactions" value="1119"/>
</dbReference>
<feature type="region of interest" description="Disordered" evidence="14">
    <location>
        <begin position="572"/>
        <end position="667"/>
    </location>
</feature>
<keyword evidence="10" id="KW-0694">RNA-binding</keyword>
<dbReference type="PANTHER" id="PTHR47959">
    <property type="entry name" value="ATP-DEPENDENT RNA HELICASE RHLE-RELATED"/>
    <property type="match status" value="1"/>
</dbReference>
<feature type="compositionally biased region" description="Basic and acidic residues" evidence="14">
    <location>
        <begin position="600"/>
        <end position="612"/>
    </location>
</feature>
<dbReference type="GO" id="GO:0042254">
    <property type="term" value="P:ribosome biogenesis"/>
    <property type="evidence" value="ECO:0007669"/>
    <property type="project" value="UniProtKB-KW"/>
</dbReference>
<evidence type="ECO:0000256" key="10">
    <source>
        <dbReference type="ARBA" id="ARBA00022884"/>
    </source>
</evidence>
<evidence type="ECO:0000256" key="4">
    <source>
        <dbReference type="ARBA" id="ARBA00012552"/>
    </source>
</evidence>
<keyword evidence="9" id="KW-0067">ATP-binding</keyword>
<dbReference type="Gene3D" id="3.40.50.300">
    <property type="entry name" value="P-loop containing nucleotide triphosphate hydrolases"/>
    <property type="match status" value="2"/>
</dbReference>
<dbReference type="InterPro" id="IPR001650">
    <property type="entry name" value="Helicase_C-like"/>
</dbReference>
<dbReference type="AlphaFoldDB" id="A0A5J5F1K5"/>
<keyword evidence="11" id="KW-0539">Nucleus</keyword>
<comment type="subcellular location">
    <subcellularLocation>
        <location evidence="2">Nucleus</location>
    </subcellularLocation>
</comment>
<dbReference type="GO" id="GO:0016887">
    <property type="term" value="F:ATP hydrolysis activity"/>
    <property type="evidence" value="ECO:0007669"/>
    <property type="project" value="RHEA"/>
</dbReference>
<evidence type="ECO:0000256" key="1">
    <source>
        <dbReference type="ARBA" id="ARBA00003706"/>
    </source>
</evidence>
<feature type="domain" description="DEAD-box RNA helicase Q" evidence="17">
    <location>
        <begin position="93"/>
        <end position="121"/>
    </location>
</feature>
<dbReference type="InterPro" id="IPR027417">
    <property type="entry name" value="P-loop_NTPase"/>
</dbReference>
<comment type="similarity">
    <text evidence="3">Belongs to the DEAD box helicase family. DDX54/DBP10 subfamily.</text>
</comment>
<comment type="caution">
    <text evidence="18">The sequence shown here is derived from an EMBL/GenBank/DDBJ whole genome shotgun (WGS) entry which is preliminary data.</text>
</comment>
<evidence type="ECO:0000313" key="19">
    <source>
        <dbReference type="Proteomes" id="UP000326924"/>
    </source>
</evidence>
<dbReference type="GO" id="GO:0005524">
    <property type="term" value="F:ATP binding"/>
    <property type="evidence" value="ECO:0007669"/>
    <property type="project" value="UniProtKB-KW"/>
</dbReference>
<dbReference type="PROSITE" id="PS51195">
    <property type="entry name" value="Q_MOTIF"/>
    <property type="match status" value="1"/>
</dbReference>
<comment type="function">
    <text evidence="1">ATP-binding RNA helicase involved in the biogenesis of 60S ribosomal subunits and is required for the normal formation of 25S and 5.8S rRNAs.</text>
</comment>
<protein>
    <recommendedName>
        <fullName evidence="4">RNA helicase</fullName>
        <ecNumber evidence="4">3.6.4.13</ecNumber>
    </recommendedName>
</protein>